<dbReference type="InterPro" id="IPR002104">
    <property type="entry name" value="Integrase_catalytic"/>
</dbReference>
<keyword evidence="4" id="KW-1185">Reference proteome</keyword>
<organism evidence="3 4">
    <name type="scientific">Magallana gigas</name>
    <name type="common">Pacific oyster</name>
    <name type="synonym">Crassostrea gigas</name>
    <dbReference type="NCBI Taxonomy" id="29159"/>
    <lineage>
        <taxon>Eukaryota</taxon>
        <taxon>Metazoa</taxon>
        <taxon>Spiralia</taxon>
        <taxon>Lophotrochozoa</taxon>
        <taxon>Mollusca</taxon>
        <taxon>Bivalvia</taxon>
        <taxon>Autobranchia</taxon>
        <taxon>Pteriomorphia</taxon>
        <taxon>Ostreida</taxon>
        <taxon>Ostreoidea</taxon>
        <taxon>Ostreidae</taxon>
        <taxon>Magallana</taxon>
    </lineage>
</organism>
<dbReference type="GO" id="GO:0003677">
    <property type="term" value="F:DNA binding"/>
    <property type="evidence" value="ECO:0007669"/>
    <property type="project" value="InterPro"/>
</dbReference>
<dbReference type="SUPFAM" id="SSF56349">
    <property type="entry name" value="DNA breaking-rejoining enzymes"/>
    <property type="match status" value="1"/>
</dbReference>
<dbReference type="AlphaFoldDB" id="A0A8W8NKN2"/>
<reference evidence="3" key="1">
    <citation type="submission" date="2022-08" db="UniProtKB">
        <authorList>
            <consortium name="EnsemblMetazoa"/>
        </authorList>
    </citation>
    <scope>IDENTIFICATION</scope>
    <source>
        <strain evidence="3">05x7-T-G4-1.051#20</strain>
    </source>
</reference>
<dbReference type="Gene3D" id="1.10.443.10">
    <property type="entry name" value="Intergrase catalytic core"/>
    <property type="match status" value="1"/>
</dbReference>
<keyword evidence="1" id="KW-0233">DNA recombination</keyword>
<dbReference type="EnsemblMetazoa" id="G662.1">
    <property type="protein sequence ID" value="G662.1:cds"/>
    <property type="gene ID" value="G662"/>
</dbReference>
<evidence type="ECO:0000313" key="4">
    <source>
        <dbReference type="Proteomes" id="UP000005408"/>
    </source>
</evidence>
<protein>
    <recommendedName>
        <fullName evidence="2">Tyr recombinase domain-containing protein</fullName>
    </recommendedName>
</protein>
<feature type="domain" description="Tyr recombinase" evidence="2">
    <location>
        <begin position="127"/>
        <end position="190"/>
    </location>
</feature>
<accession>A0A8W8NKN2</accession>
<dbReference type="GO" id="GO:0006310">
    <property type="term" value="P:DNA recombination"/>
    <property type="evidence" value="ECO:0007669"/>
    <property type="project" value="UniProtKB-KW"/>
</dbReference>
<dbReference type="InterPro" id="IPR013762">
    <property type="entry name" value="Integrase-like_cat_sf"/>
</dbReference>
<evidence type="ECO:0000259" key="2">
    <source>
        <dbReference type="Pfam" id="PF00589"/>
    </source>
</evidence>
<dbReference type="GO" id="GO:0015074">
    <property type="term" value="P:DNA integration"/>
    <property type="evidence" value="ECO:0007669"/>
    <property type="project" value="InterPro"/>
</dbReference>
<proteinExistence type="predicted"/>
<dbReference type="Pfam" id="PF00589">
    <property type="entry name" value="Phage_integrase"/>
    <property type="match status" value="1"/>
</dbReference>
<sequence length="247" mass="27613">MDVRPSQASVEMDLKDVDFDLLGDWGDNVEDIKATQLLNIPSKQLYNVANSSRFSAPLSALDIAEKKKNAVPLKTRQNETWAIKVWKDWAENRIIQVLTYLEGGSLPDDPKDLSGENKVPRFSAGKIPINKLSTMFKKFYEEAGISLDGRNITNHSGRVTLCTTLYNSGFNDKAVASRSGHHSNAIQKYQREQYPILKEISNTLAAPMAMTDEKLLKRSSETTLDSDTSVLDNECVFLSVPKCVKKL</sequence>
<evidence type="ECO:0000313" key="3">
    <source>
        <dbReference type="EnsemblMetazoa" id="G662.1:cds"/>
    </source>
</evidence>
<dbReference type="InterPro" id="IPR011010">
    <property type="entry name" value="DNA_brk_join_enz"/>
</dbReference>
<dbReference type="Proteomes" id="UP000005408">
    <property type="component" value="Unassembled WGS sequence"/>
</dbReference>
<name>A0A8W8NKN2_MAGGI</name>
<evidence type="ECO:0000256" key="1">
    <source>
        <dbReference type="ARBA" id="ARBA00023172"/>
    </source>
</evidence>